<dbReference type="AlphaFoldDB" id="A0A6N3E6Z6"/>
<protein>
    <submittedName>
        <fullName evidence="1">Uncharacterized protein</fullName>
    </submittedName>
</protein>
<proteinExistence type="predicted"/>
<name>A0A6N3E6Z6_9BACT</name>
<accession>A0A6N3E6Z6</accession>
<sequence>MEIISFTADEIYYSYSKNRRILDIYISINNVKLMVLK</sequence>
<evidence type="ECO:0000313" key="1">
    <source>
        <dbReference type="EMBL" id="VYU36472.1"/>
    </source>
</evidence>
<gene>
    <name evidence="1" type="ORF">PMLFYP103_01897</name>
</gene>
<dbReference type="EMBL" id="CACRUV010000022">
    <property type="protein sequence ID" value="VYU36472.1"/>
    <property type="molecule type" value="Genomic_DNA"/>
</dbReference>
<reference evidence="1" key="1">
    <citation type="submission" date="2019-11" db="EMBL/GenBank/DDBJ databases">
        <authorList>
            <person name="Feng L."/>
        </authorList>
    </citation>
    <scope>NUCLEOTIDE SEQUENCE</scope>
    <source>
        <strain evidence="1">PmerdaeLFYP103</strain>
    </source>
</reference>
<organism evidence="1">
    <name type="scientific">Parabacteroides merdae</name>
    <dbReference type="NCBI Taxonomy" id="46503"/>
    <lineage>
        <taxon>Bacteria</taxon>
        <taxon>Pseudomonadati</taxon>
        <taxon>Bacteroidota</taxon>
        <taxon>Bacteroidia</taxon>
        <taxon>Bacteroidales</taxon>
        <taxon>Tannerellaceae</taxon>
        <taxon>Parabacteroides</taxon>
    </lineage>
</organism>